<keyword evidence="1" id="KW-0472">Membrane</keyword>
<sequence length="139" mass="16202">MNIISTNKPPVYFWIVGIIALLWNAFGVYNYVMQAFMTTDQISEFSKTEHNLYDDLPIWYISIFSIAVFTGLFGAISWLLRKKVAYTLFIISFLAVGIQQFYVLTEINPRDIFIPLTSIVIVVFLIWFSKRAIAKEWLK</sequence>
<feature type="transmembrane region" description="Helical" evidence="1">
    <location>
        <begin position="12"/>
        <end position="32"/>
    </location>
</feature>
<evidence type="ECO:0000313" key="3">
    <source>
        <dbReference type="Proteomes" id="UP000289792"/>
    </source>
</evidence>
<keyword evidence="1" id="KW-1133">Transmembrane helix</keyword>
<gene>
    <name evidence="2" type="ORF">ESZ48_05225</name>
</gene>
<feature type="transmembrane region" description="Helical" evidence="1">
    <location>
        <begin position="58"/>
        <end position="79"/>
    </location>
</feature>
<protein>
    <recommendedName>
        <fullName evidence="4">Sugar transporter</fullName>
    </recommendedName>
</protein>
<proteinExistence type="predicted"/>
<dbReference type="Proteomes" id="UP000289792">
    <property type="component" value="Unassembled WGS sequence"/>
</dbReference>
<accession>A0A4V1LN72</accession>
<dbReference type="EMBL" id="SDDZ01000002">
    <property type="protein sequence ID" value="RXJ51276.1"/>
    <property type="molecule type" value="Genomic_DNA"/>
</dbReference>
<keyword evidence="1" id="KW-0812">Transmembrane</keyword>
<dbReference type="OrthoDB" id="1143964at2"/>
<comment type="caution">
    <text evidence="2">The sequence shown here is derived from an EMBL/GenBank/DDBJ whole genome shotgun (WGS) entry which is preliminary data.</text>
</comment>
<dbReference type="RefSeq" id="WP_129016274.1">
    <property type="nucleotide sequence ID" value="NZ_SDDZ01000002.1"/>
</dbReference>
<organism evidence="2 3">
    <name type="scientific">Gelidibacter gilvus</name>
    <dbReference type="NCBI Taxonomy" id="59602"/>
    <lineage>
        <taxon>Bacteria</taxon>
        <taxon>Pseudomonadati</taxon>
        <taxon>Bacteroidota</taxon>
        <taxon>Flavobacteriia</taxon>
        <taxon>Flavobacteriales</taxon>
        <taxon>Flavobacteriaceae</taxon>
        <taxon>Gelidibacter</taxon>
    </lineage>
</organism>
<feature type="transmembrane region" description="Helical" evidence="1">
    <location>
        <begin position="86"/>
        <end position="105"/>
    </location>
</feature>
<evidence type="ECO:0000313" key="2">
    <source>
        <dbReference type="EMBL" id="RXJ51276.1"/>
    </source>
</evidence>
<reference evidence="2 3" key="1">
    <citation type="submission" date="2019-01" db="EMBL/GenBank/DDBJ databases">
        <title>Genome sequence of the Antarctic species Gelidibacter gilvus ACAM 158(T).</title>
        <authorList>
            <person name="Bowman J.P."/>
        </authorList>
    </citation>
    <scope>NUCLEOTIDE SEQUENCE [LARGE SCALE GENOMIC DNA]</scope>
    <source>
        <strain evidence="2 3">IC158</strain>
    </source>
</reference>
<evidence type="ECO:0000256" key="1">
    <source>
        <dbReference type="SAM" id="Phobius"/>
    </source>
</evidence>
<feature type="transmembrane region" description="Helical" evidence="1">
    <location>
        <begin position="111"/>
        <end position="129"/>
    </location>
</feature>
<evidence type="ECO:0008006" key="4">
    <source>
        <dbReference type="Google" id="ProtNLM"/>
    </source>
</evidence>
<keyword evidence="3" id="KW-1185">Reference proteome</keyword>
<dbReference type="AlphaFoldDB" id="A0A4V1LN72"/>
<name>A0A4V1LN72_9FLAO</name>